<dbReference type="Gene3D" id="1.50.10.10">
    <property type="match status" value="1"/>
</dbReference>
<dbReference type="Gene3D" id="2.60.420.10">
    <property type="entry name" value="Maltose phosphorylase, domain 3"/>
    <property type="match status" value="1"/>
</dbReference>
<dbReference type="CDD" id="cd11756">
    <property type="entry name" value="GH94N_ChvB_NdvB_1_like"/>
    <property type="match status" value="1"/>
</dbReference>
<dbReference type="InterPro" id="IPR037018">
    <property type="entry name" value="GH65_N"/>
</dbReference>
<dbReference type="SUPFAM" id="SSF74650">
    <property type="entry name" value="Galactose mutarotase-like"/>
    <property type="match status" value="2"/>
</dbReference>
<dbReference type="EMBL" id="BAAACI010000006">
    <property type="protein sequence ID" value="GAA0775243.1"/>
    <property type="molecule type" value="Genomic_DNA"/>
</dbReference>
<keyword evidence="3" id="KW-0175">Coiled coil</keyword>
<feature type="transmembrane region" description="Helical" evidence="4">
    <location>
        <begin position="883"/>
        <end position="903"/>
    </location>
</feature>
<dbReference type="RefSeq" id="WP_343826904.1">
    <property type="nucleotide sequence ID" value="NZ_BAAACI010000006.1"/>
</dbReference>
<dbReference type="Pfam" id="PF10091">
    <property type="entry name" value="Glycoamylase"/>
    <property type="match status" value="1"/>
</dbReference>
<keyword evidence="9" id="KW-1185">Reference proteome</keyword>
<dbReference type="InterPro" id="IPR033432">
    <property type="entry name" value="GH94_catalytic"/>
</dbReference>
<evidence type="ECO:0000313" key="8">
    <source>
        <dbReference type="EMBL" id="GAA0775243.1"/>
    </source>
</evidence>
<keyword evidence="4" id="KW-0472">Membrane</keyword>
<feature type="domain" description="Glycosyl hydrolase 94 supersandwich" evidence="5">
    <location>
        <begin position="2094"/>
        <end position="2362"/>
    </location>
</feature>
<organism evidence="8 9">
    <name type="scientific">Clostridium subterminale</name>
    <dbReference type="NCBI Taxonomy" id="1550"/>
    <lineage>
        <taxon>Bacteria</taxon>
        <taxon>Bacillati</taxon>
        <taxon>Bacillota</taxon>
        <taxon>Clostridia</taxon>
        <taxon>Eubacteriales</taxon>
        <taxon>Clostridiaceae</taxon>
        <taxon>Clostridium</taxon>
    </lineage>
</organism>
<dbReference type="InterPro" id="IPR037824">
    <property type="entry name" value="GH94N_2_NdvB"/>
</dbReference>
<keyword evidence="1" id="KW-0328">Glycosyltransferase</keyword>
<reference evidence="8 9" key="1">
    <citation type="journal article" date="2019" name="Int. J. Syst. Evol. Microbiol.">
        <title>The Global Catalogue of Microorganisms (GCM) 10K type strain sequencing project: providing services to taxonomists for standard genome sequencing and annotation.</title>
        <authorList>
            <consortium name="The Broad Institute Genomics Platform"/>
            <consortium name="The Broad Institute Genome Sequencing Center for Infectious Disease"/>
            <person name="Wu L."/>
            <person name="Ma J."/>
        </authorList>
    </citation>
    <scope>NUCLEOTIDE SEQUENCE [LARGE SCALE GENOMIC DNA]</scope>
    <source>
        <strain evidence="8 9">JCM 1417</strain>
    </source>
</reference>
<comment type="caution">
    <text evidence="8">The sequence shown here is derived from an EMBL/GenBank/DDBJ whole genome shotgun (WGS) entry which is preliminary data.</text>
</comment>
<dbReference type="InterPro" id="IPR037820">
    <property type="entry name" value="GH94N_NdvB"/>
</dbReference>
<dbReference type="PANTHER" id="PTHR37469:SF2">
    <property type="entry name" value="CELLOBIONIC ACID PHOSPHORYLASE"/>
    <property type="match status" value="1"/>
</dbReference>
<feature type="transmembrane region" description="Helical" evidence="4">
    <location>
        <begin position="943"/>
        <end position="959"/>
    </location>
</feature>
<dbReference type="Pfam" id="PF17167">
    <property type="entry name" value="Glyco_hydro_94"/>
    <property type="match status" value="1"/>
</dbReference>
<sequence length="2871" mass="332224">MEYIFILVNLILILSIVFLMFVIKNRNKKRAYIEINDNSFLAENKEKLEDAIDNMARDHREIEKISRNDLISNLDKHYNNILGCHNLFKVDKSGEYVKIKGTQWILDNIYVIEKEYKFIKKHLSKKYLRSLPILKSGALKGYPRIYSLSREILGIYRDKLSRENINKFLHRYQETTILTMGELWALPIMLKIAYLEIIGKSSVLIVNKANDRHRGERLADRIIKYYNEDNMKRAMEFISENNIKFTEYFAEALIRVLRDNGVNYEELNLWIEDKLSENEITLDKIIIDSNKSDGIYSTAISSSINGIRNLDNINWEEVFTDSSKVEEILSKDPATVYNTMDFYSKDYYRHILEKIAKQNKISETFIARKVLQCAEKGSEKEFENHVGYYLIDSGRDKLNHILNIDFKGFEKLKNMIKGRAVGIYIGTIVIFTATLLGGFITWSYLNDINISISKYILSAIVTIIPLSEVVVSILNWSITNLNTPNLLPKINVSDRIPKEGITCVVVPVLIESIEKAKSLIKNLETYYLGNKDENLYFALLGDFKDSDREKEVEDEVISKFCIDEINKLNTKYKENNGRFFFLCRYRKFNEKENKWLGWERKRGKLEEFNKFIRGDKNTTYNIFSEGVEKLLKVKYVITLDGDTVLPRESAKILIGAMLHPLNRAYTNDDGTVWRGYGVIQPRITIDLESANKTYFSKVFSGETGIDIYTFAISDVYQDLFGEGIFTGKAIYDVDVFTKVLQGEIEENQVLSHDLLEGSLARTALLTDVGLIDGYPSTLIASCKRLHRWVRGDWQLLPYILKKNKLNRLSKWKMIDNLRRSLMSPSMLILLLCSLSGILPDGIDKWYMAAFIALITPILFNMSENIASPINGISLSGKIQNFQMALKQVFFIYAFLPFKAYLMVDAIIRTLYRLIISKKSLLQWQTAEEAERSSGKDLISYFKYMWQEIVIALLIMAISWRSGLGTFYVMIPSCIIWIISPVIAYIIGQNINDETIKLSEEDNKVLRRLTRRIWAYFEDFVTKETNYLGGDNYQEEPYRGLAMRTSPTNIGMTLISNIVAVDMGYIGTVKAIESLEKTINTLNRLETCKGHFYNWYDVETLNPLLPKYVSTVDSGNLISYLYTIEEALNELRNTPYFNYRVKGIEDSVYLAVDELQDERKKYMYLNIIQRIKREGKDVLTFFSLLNNFEEIVQEDIESLDNSYWNKKLLDNIKDYLSEIKFLFPFIEEIRLLPKNKYENIIRIISSDSLGHIYEIIEEFNFISNNINEFQLDRINKNIDLCKKRIGTLLKKFTKIEDELNKIIENTDFKFLYNEERKLFHIGYDVDNESLSSNYYDLLASEARTTSFIAVAKGIVPTSHWFALNRSLTLMYERKGLASWSGTMFEYFMPRILMKNYRNSMLDETYRSVMEAQIKYGAKRKVPFGISESAYFKFDVDLNYQYKAFGVPKVGIKRGLEEELVVSPYSTIMGLMENIPKSMANIKDLLKLNCYGQYGFYEAIDYTDKRIKNKELEIVKCYMIHHLGMSLLALDNVMNNNIIQRRFHRIPMIRAVEILLQEKISKNVVYNRREDNSQEVKEVQRQYSIRRTFKFGESKYPETILLGNKNYNILLNTAGGGYSKFKNVMVYRWKEDLIRSSWGKFFYIKDLNSNEYTSSTYEPCREQSDKYEVNFYLYKAEFTKYWRELKINTIVQVIPEDNCEIRTIDIRNNSSEEKIIEVISYSEIVLQGYSGDIAHPAFGNLFITTEYIDELKGILAKRRPRSEKDKEIYTLESTLGEDEFNVEYDTARLSFVGRNHSKENPVALEENKPLRNNVGNVLDPIIAIKRRVRISQGESKTIKYITITGNSKDDVINKSRSYQDVVILDENVLKSALNLEENLINKGIKPTQVVIYERFASNILFNNFSYTNRINNLINLSGGQRNLWAYGISGDLPIILLTINKEKESDILRQLINCHGYLEEKGLKFDIVVINKEGISYEKPLDNALKRIILNSSLNGRENISGGIFIISNENIPKEDINLLYSIAAITVEGSEGALWKQVERTMENEAYPHNSRKYIWKMGELKETNLNYSDSNTPKAEVSELSFFNGYGGFNNKGEYTIILKDGKSTPAPWINVIANNNRFGFNISESGSSYTWYKNSREFKITPWNNDFIEDTPNEVLYLEEGNKLWSITPEPIRDKGEYVITHGFGYSKFTHCTNGIWGEITVFPSKERSAKLIKVNLKNLDDKNRNIGITYVARLCLGDLRENNYEKVYTVIDEENKFIYGINPYSSDFHSSYAYLKISGGRDESFSGDERDYIVSKEYMESLSEHKTISLSGRCGSGLEPVLSEKVYLNLGSNEEKSLVIILGAEDSIKEIQNFLEEFSDIDRVEEELEKVKDYWKYTLNKIKIKTEDKALDFMINGWLPYETISCRLFSRTAFYQCGGAYGFRDQLQDSIPMIYIQPEITKNQILYSATRQFEEGDVQHWWHPVVNSGIRTRFSDDLLWLPYVTCIYVKATGDYKILDEEVGYLKDEPLREGEDERYNVSLKSDLKESLYSHCVRAINRSLKFGSHNIPLMGSGDWNDGMSTVGNKGKGESIWLGWFIYAILKDFKDLCIYKKDEDNYEKYIETMDFIKENLEIHGWDGSWYKRAYFDDGTPLGSHENQECKIDALSQCWSVISEAGDKERANIAMSSLEKYLVKPKEKIILLLSPPFDSSDLKPGYIKGYVPGVRENGGQYTHGVAWVALALAKLGRGEEAYNIYSMLNPINHSLNIEEANVFKTEPYVMAADIYSVEPHEGRGGWSWYTGSSGWMYTIALEHILGFRLIEGKGFRIKPCLPKDFKEYSIDYGYENAIYHIKVIRSGNSTITLDGNVIEGDIIPISSNGEHEVKVNI</sequence>
<dbReference type="SMART" id="SM01068">
    <property type="entry name" value="CBM_X"/>
    <property type="match status" value="2"/>
</dbReference>
<dbReference type="InterPro" id="IPR012341">
    <property type="entry name" value="6hp_glycosidase-like_sf"/>
</dbReference>
<name>A0ABN1KT21_CLOSU</name>
<evidence type="ECO:0000256" key="4">
    <source>
        <dbReference type="SAM" id="Phobius"/>
    </source>
</evidence>
<feature type="transmembrane region" description="Helical" evidence="4">
    <location>
        <begin position="6"/>
        <end position="23"/>
    </location>
</feature>
<dbReference type="SUPFAM" id="SSF48208">
    <property type="entry name" value="Six-hairpin glycosidases"/>
    <property type="match status" value="1"/>
</dbReference>
<dbReference type="Proteomes" id="UP001501047">
    <property type="component" value="Unassembled WGS sequence"/>
</dbReference>
<keyword evidence="4" id="KW-1133">Transmembrane helix</keyword>
<evidence type="ECO:0000259" key="7">
    <source>
        <dbReference type="Pfam" id="PF17167"/>
    </source>
</evidence>
<dbReference type="CDD" id="cd11753">
    <property type="entry name" value="GH94N_ChvB_NdvB_2_like"/>
    <property type="match status" value="1"/>
</dbReference>
<gene>
    <name evidence="8" type="ORF">GCM10008908_26450</name>
</gene>
<evidence type="ECO:0000313" key="9">
    <source>
        <dbReference type="Proteomes" id="UP001501047"/>
    </source>
</evidence>
<feature type="domain" description="Glycosyl hydrolase 94 catalytic" evidence="7">
    <location>
        <begin position="2376"/>
        <end position="2800"/>
    </location>
</feature>
<dbReference type="InterPro" id="IPR008928">
    <property type="entry name" value="6-hairpin_glycosidase_sf"/>
</dbReference>
<accession>A0ABN1KT21</accession>
<evidence type="ECO:0000256" key="3">
    <source>
        <dbReference type="SAM" id="Coils"/>
    </source>
</evidence>
<dbReference type="InterPro" id="IPR011013">
    <property type="entry name" value="Gal_mutarotase_sf_dom"/>
</dbReference>
<evidence type="ECO:0000256" key="1">
    <source>
        <dbReference type="ARBA" id="ARBA00022676"/>
    </source>
</evidence>
<feature type="coiled-coil region" evidence="3">
    <location>
        <begin position="38"/>
        <end position="68"/>
    </location>
</feature>
<feature type="transmembrane region" description="Helical" evidence="4">
    <location>
        <begin position="456"/>
        <end position="478"/>
    </location>
</feature>
<dbReference type="InterPro" id="IPR019282">
    <property type="entry name" value="Glycoamylase-like_cons_dom"/>
</dbReference>
<evidence type="ECO:0000259" key="5">
    <source>
        <dbReference type="Pfam" id="PF06165"/>
    </source>
</evidence>
<feature type="domain" description="Glycoamylase-like" evidence="6">
    <location>
        <begin position="1332"/>
        <end position="1545"/>
    </location>
</feature>
<feature type="transmembrane region" description="Helical" evidence="4">
    <location>
        <begin position="845"/>
        <end position="862"/>
    </location>
</feature>
<protein>
    <submittedName>
        <fullName evidence="8">Glucoamylase family protein</fullName>
    </submittedName>
</protein>
<dbReference type="InterPro" id="IPR052047">
    <property type="entry name" value="GH94_Enzymes"/>
</dbReference>
<dbReference type="Gene3D" id="2.70.98.40">
    <property type="entry name" value="Glycoside hydrolase, family 65, N-terminal domain"/>
    <property type="match status" value="2"/>
</dbReference>
<feature type="transmembrane region" description="Helical" evidence="4">
    <location>
        <begin position="820"/>
        <end position="839"/>
    </location>
</feature>
<evidence type="ECO:0000259" key="6">
    <source>
        <dbReference type="Pfam" id="PF10091"/>
    </source>
</evidence>
<feature type="transmembrane region" description="Helical" evidence="4">
    <location>
        <begin position="966"/>
        <end position="986"/>
    </location>
</feature>
<dbReference type="PANTHER" id="PTHR37469">
    <property type="entry name" value="CELLOBIONIC ACID PHOSPHORYLASE-RELATED"/>
    <property type="match status" value="1"/>
</dbReference>
<feature type="transmembrane region" description="Helical" evidence="4">
    <location>
        <begin position="421"/>
        <end position="444"/>
    </location>
</feature>
<dbReference type="Gene3D" id="1.50.10.140">
    <property type="match status" value="2"/>
</dbReference>
<dbReference type="Pfam" id="PF06165">
    <property type="entry name" value="GH94_b-supersand"/>
    <property type="match status" value="2"/>
</dbReference>
<keyword evidence="4" id="KW-0812">Transmembrane</keyword>
<proteinExistence type="predicted"/>
<dbReference type="InterPro" id="IPR010383">
    <property type="entry name" value="Glyco_hydrolase_94_b-supersand"/>
</dbReference>
<evidence type="ECO:0000256" key="2">
    <source>
        <dbReference type="ARBA" id="ARBA00022679"/>
    </source>
</evidence>
<feature type="domain" description="Glycosyl hydrolase 94 supersandwich" evidence="5">
    <location>
        <begin position="1591"/>
        <end position="1858"/>
    </location>
</feature>
<keyword evidence="2" id="KW-0808">Transferase</keyword>